<keyword evidence="4 8" id="KW-0812">Transmembrane</keyword>
<dbReference type="Gene3D" id="2.60.40.1120">
    <property type="entry name" value="Carboxypeptidase-like, regulatory domain"/>
    <property type="match status" value="1"/>
</dbReference>
<keyword evidence="6 8" id="KW-0472">Membrane</keyword>
<feature type="region of interest" description="Disordered" evidence="10">
    <location>
        <begin position="190"/>
        <end position="212"/>
    </location>
</feature>
<evidence type="ECO:0000256" key="1">
    <source>
        <dbReference type="ARBA" id="ARBA00004571"/>
    </source>
</evidence>
<comment type="similarity">
    <text evidence="8 9">Belongs to the TonB-dependent receptor family.</text>
</comment>
<dbReference type="InterPro" id="IPR008969">
    <property type="entry name" value="CarboxyPept-like_regulatory"/>
</dbReference>
<dbReference type="SUPFAM" id="SSF49464">
    <property type="entry name" value="Carboxypeptidase regulatory domain-like"/>
    <property type="match status" value="1"/>
</dbReference>
<evidence type="ECO:0000256" key="6">
    <source>
        <dbReference type="ARBA" id="ARBA00023136"/>
    </source>
</evidence>
<evidence type="ECO:0000313" key="14">
    <source>
        <dbReference type="Proteomes" id="UP000192472"/>
    </source>
</evidence>
<dbReference type="NCBIfam" id="TIGR04057">
    <property type="entry name" value="SusC_RagA_signa"/>
    <property type="match status" value="1"/>
</dbReference>
<evidence type="ECO:0000256" key="8">
    <source>
        <dbReference type="PROSITE-ProRule" id="PRU01360"/>
    </source>
</evidence>
<dbReference type="EMBL" id="FWYF01000002">
    <property type="protein sequence ID" value="SMD33855.1"/>
    <property type="molecule type" value="Genomic_DNA"/>
</dbReference>
<dbReference type="PROSITE" id="PS52016">
    <property type="entry name" value="TONB_DEPENDENT_REC_3"/>
    <property type="match status" value="1"/>
</dbReference>
<dbReference type="Gene3D" id="2.170.130.10">
    <property type="entry name" value="TonB-dependent receptor, plug domain"/>
    <property type="match status" value="1"/>
</dbReference>
<reference evidence="13 14" key="1">
    <citation type="submission" date="2017-04" db="EMBL/GenBank/DDBJ databases">
        <authorList>
            <person name="Afonso C.L."/>
            <person name="Miller P.J."/>
            <person name="Scott M.A."/>
            <person name="Spackman E."/>
            <person name="Goraichik I."/>
            <person name="Dimitrov K.M."/>
            <person name="Suarez D.L."/>
            <person name="Swayne D.E."/>
        </authorList>
    </citation>
    <scope>NUCLEOTIDE SEQUENCE [LARGE SCALE GENOMIC DNA]</scope>
    <source>
        <strain evidence="13 14">DSM 26133</strain>
    </source>
</reference>
<keyword evidence="5 9" id="KW-0798">TonB box</keyword>
<feature type="compositionally biased region" description="Polar residues" evidence="10">
    <location>
        <begin position="192"/>
        <end position="209"/>
    </location>
</feature>
<dbReference type="InterPro" id="IPR023996">
    <property type="entry name" value="TonB-dep_OMP_SusC/RagA"/>
</dbReference>
<dbReference type="AlphaFoldDB" id="A0A1W2GB15"/>
<dbReference type="RefSeq" id="WP_084372267.1">
    <property type="nucleotide sequence ID" value="NZ_FWYF01000002.1"/>
</dbReference>
<evidence type="ECO:0000256" key="10">
    <source>
        <dbReference type="SAM" id="MobiDB-lite"/>
    </source>
</evidence>
<feature type="domain" description="TonB-dependent receptor plug" evidence="12">
    <location>
        <begin position="112"/>
        <end position="239"/>
    </location>
</feature>
<dbReference type="InterPro" id="IPR012910">
    <property type="entry name" value="Plug_dom"/>
</dbReference>
<keyword evidence="2 8" id="KW-0813">Transport</keyword>
<dbReference type="InterPro" id="IPR036942">
    <property type="entry name" value="Beta-barrel_TonB_sf"/>
</dbReference>
<organism evidence="13 14">
    <name type="scientific">Reichenbachiella faecimaris</name>
    <dbReference type="NCBI Taxonomy" id="692418"/>
    <lineage>
        <taxon>Bacteria</taxon>
        <taxon>Pseudomonadati</taxon>
        <taxon>Bacteroidota</taxon>
        <taxon>Cytophagia</taxon>
        <taxon>Cytophagales</taxon>
        <taxon>Reichenbachiellaceae</taxon>
        <taxon>Reichenbachiella</taxon>
    </lineage>
</organism>
<evidence type="ECO:0000256" key="4">
    <source>
        <dbReference type="ARBA" id="ARBA00022692"/>
    </source>
</evidence>
<dbReference type="InterPro" id="IPR000531">
    <property type="entry name" value="Beta-barrel_TonB"/>
</dbReference>
<dbReference type="Gene3D" id="2.40.170.20">
    <property type="entry name" value="TonB-dependent receptor, beta-barrel domain"/>
    <property type="match status" value="1"/>
</dbReference>
<dbReference type="Pfam" id="PF00593">
    <property type="entry name" value="TonB_dep_Rec_b-barrel"/>
    <property type="match status" value="1"/>
</dbReference>
<keyword evidence="3 8" id="KW-1134">Transmembrane beta strand</keyword>
<name>A0A1W2GB15_REIFA</name>
<proteinExistence type="inferred from homology"/>
<evidence type="ECO:0000256" key="9">
    <source>
        <dbReference type="RuleBase" id="RU003357"/>
    </source>
</evidence>
<evidence type="ECO:0000259" key="11">
    <source>
        <dbReference type="Pfam" id="PF00593"/>
    </source>
</evidence>
<evidence type="ECO:0000256" key="7">
    <source>
        <dbReference type="ARBA" id="ARBA00023237"/>
    </source>
</evidence>
<dbReference type="InterPro" id="IPR039426">
    <property type="entry name" value="TonB-dep_rcpt-like"/>
</dbReference>
<evidence type="ECO:0000256" key="3">
    <source>
        <dbReference type="ARBA" id="ARBA00022452"/>
    </source>
</evidence>
<dbReference type="Pfam" id="PF07715">
    <property type="entry name" value="Plug"/>
    <property type="match status" value="1"/>
</dbReference>
<keyword evidence="14" id="KW-1185">Reference proteome</keyword>
<gene>
    <name evidence="13" type="ORF">SAMN04488029_1707</name>
</gene>
<dbReference type="STRING" id="692418.SAMN04488029_1707"/>
<keyword evidence="7 8" id="KW-0998">Cell outer membrane</keyword>
<accession>A0A1W2GB15</accession>
<feature type="domain" description="TonB-dependent receptor-like beta-barrel" evidence="11">
    <location>
        <begin position="330"/>
        <end position="793"/>
    </location>
</feature>
<evidence type="ECO:0000313" key="13">
    <source>
        <dbReference type="EMBL" id="SMD33855.1"/>
    </source>
</evidence>
<evidence type="ECO:0000256" key="2">
    <source>
        <dbReference type="ARBA" id="ARBA00022448"/>
    </source>
</evidence>
<dbReference type="GO" id="GO:0009279">
    <property type="term" value="C:cell outer membrane"/>
    <property type="evidence" value="ECO:0007669"/>
    <property type="project" value="UniProtKB-SubCell"/>
</dbReference>
<protein>
    <submittedName>
        <fullName evidence="13">TonB-linked outer membrane protein, SusC/RagA family</fullName>
    </submittedName>
</protein>
<dbReference type="FunFam" id="2.60.40.1120:FF:000003">
    <property type="entry name" value="Outer membrane protein Omp121"/>
    <property type="match status" value="1"/>
</dbReference>
<comment type="subcellular location">
    <subcellularLocation>
        <location evidence="1 8">Cell outer membrane</location>
        <topology evidence="1 8">Multi-pass membrane protein</topology>
    </subcellularLocation>
</comment>
<dbReference type="InterPro" id="IPR023997">
    <property type="entry name" value="TonB-dep_OMP_SusC/RagA_CS"/>
</dbReference>
<evidence type="ECO:0000259" key="12">
    <source>
        <dbReference type="Pfam" id="PF07715"/>
    </source>
</evidence>
<sequence>MKQTYLITILIFLVHLTYAQHSIKGTVVDNEGQTIPGASILIKGTKEGVVTDIDGKFNLEVPQKDAVLVVSFLGFTKQEVEVGGQSTVDIVLLPDFVELEEIVVVGYGTMRKSDLTGAISSVKVEDNVARQYTTVDQLLNGRAPGVQVISNNANPGAGISVKIRGTNSLRGNNEPLYVVDGVVISSAGEDVNSASTDSNESQSNQNGLNGINPRDIESIEVLKDASATAIYGSRGANGVVLITTKQGVSGETRINAYATSSVAMIEKKLDVLDPVTYAKYQNEGQLQKDANPIFHIENGQIYSIDGGSNVGSEPMKTINWQDEIYQPGLNYNAGVSFGGGSDNGTYYVSAGYNDQSGIVETSKFQSGDIRLNLKQDLTKDLVLDTRFTIFYSEGSFSQDGSRAGGNRGFIKNIIDSAPIIDSEIETTAGDLDLGNPYSFIKDFEDKTKESRIIGSAALTYQLPVKGLKFQVRAGGNIRNKDRRRWYGLTTFQGQQANGVLSVSNIVTKSYTINNLLLFNRTFSKIHRFNTTLGMTFEGRQREDQIYEVQNFSTFDFTVNGAQYGQFPSRPLKTLPSEEQLLSFLGRVNYTLNDKYIITASLRVDGSSKFIKDRYGFFPSLAVAWRLSDEAFVQSLGLFDDLKLRAGVGRIGNQAIQPYQTGTNYAPVYYAAPDNSDNIGFVASNVANPDLTWEKTDQLNVGLDFGVLNNRLTGTVDTYYKSTTDLLQNQPLPNSAGFSSILVNMGEIINRGIELSLSSTAIDKGDFKVSLGANIAFNQTQLGELGIPDSELLIDGEYKQKSFYVGDQISTGTYFKAPANIFIKGEESALFYGWQTDGIYQSTDTEIPTAFQPGDIKIIDQNGDGIIDDKDRTIIGNPNPDFIYGGNININYKRFSLNLVFEGSQGNDIVNGSAITLGTAEASSRNIFPAAYHEAWRPDRETNTFPRVGYSKEQSAGAITDRVVEDGSYFRLNNVILSYDVPVKNVVSNLNIYASAQNVITLTNYSGYNPVVSSFSGNGLINGVDWFGYPNARLFIIGCNVSF</sequence>
<dbReference type="Proteomes" id="UP000192472">
    <property type="component" value="Unassembled WGS sequence"/>
</dbReference>
<dbReference type="Pfam" id="PF13715">
    <property type="entry name" value="CarbopepD_reg_2"/>
    <property type="match status" value="1"/>
</dbReference>
<dbReference type="SUPFAM" id="SSF56935">
    <property type="entry name" value="Porins"/>
    <property type="match status" value="1"/>
</dbReference>
<evidence type="ECO:0000256" key="5">
    <source>
        <dbReference type="ARBA" id="ARBA00023077"/>
    </source>
</evidence>
<dbReference type="InterPro" id="IPR037066">
    <property type="entry name" value="Plug_dom_sf"/>
</dbReference>
<dbReference type="NCBIfam" id="TIGR04056">
    <property type="entry name" value="OMP_RagA_SusC"/>
    <property type="match status" value="1"/>
</dbReference>
<dbReference type="OrthoDB" id="9768177at2"/>